<evidence type="ECO:0000313" key="2">
    <source>
        <dbReference type="Proteomes" id="UP000249304"/>
    </source>
</evidence>
<dbReference type="AlphaFoldDB" id="A0A2W2EV02"/>
<sequence>MTVFDPATGETAHADVQPGSYALICHEPCHRVGIDASADGTHVITIAGVRRPMAGLIAAADLERTT</sequence>
<organism evidence="1 2">
    <name type="scientific">Nonomuraea aridisoli</name>
    <dbReference type="NCBI Taxonomy" id="2070368"/>
    <lineage>
        <taxon>Bacteria</taxon>
        <taxon>Bacillati</taxon>
        <taxon>Actinomycetota</taxon>
        <taxon>Actinomycetes</taxon>
        <taxon>Streptosporangiales</taxon>
        <taxon>Streptosporangiaceae</taxon>
        <taxon>Nonomuraea</taxon>
    </lineage>
</organism>
<dbReference type="EMBL" id="POUD01000024">
    <property type="protein sequence ID" value="PZG20629.1"/>
    <property type="molecule type" value="Genomic_DNA"/>
</dbReference>
<comment type="caution">
    <text evidence="1">The sequence shown here is derived from an EMBL/GenBank/DDBJ whole genome shotgun (WGS) entry which is preliminary data.</text>
</comment>
<gene>
    <name evidence="1" type="ORF">C1J01_09000</name>
</gene>
<reference evidence="1 2" key="1">
    <citation type="submission" date="2018-01" db="EMBL/GenBank/DDBJ databases">
        <title>Draft genome sequence of Nonomuraea sp. KC333.</title>
        <authorList>
            <person name="Sahin N."/>
            <person name="Saygin H."/>
            <person name="Ay H."/>
        </authorList>
    </citation>
    <scope>NUCLEOTIDE SEQUENCE [LARGE SCALE GENOMIC DNA]</scope>
    <source>
        <strain evidence="1 2">KC333</strain>
    </source>
</reference>
<protein>
    <submittedName>
        <fullName evidence="1">Uncharacterized protein</fullName>
    </submittedName>
</protein>
<name>A0A2W2EV02_9ACTN</name>
<accession>A0A2W2EV02</accession>
<evidence type="ECO:0000313" key="1">
    <source>
        <dbReference type="EMBL" id="PZG20629.1"/>
    </source>
</evidence>
<dbReference type="Proteomes" id="UP000249304">
    <property type="component" value="Unassembled WGS sequence"/>
</dbReference>
<keyword evidence="2" id="KW-1185">Reference proteome</keyword>
<proteinExistence type="predicted"/>